<evidence type="ECO:0000313" key="3">
    <source>
        <dbReference type="EMBL" id="KAF2213343.1"/>
    </source>
</evidence>
<feature type="compositionally biased region" description="Acidic residues" evidence="1">
    <location>
        <begin position="304"/>
        <end position="313"/>
    </location>
</feature>
<evidence type="ECO:0000256" key="1">
    <source>
        <dbReference type="SAM" id="MobiDB-lite"/>
    </source>
</evidence>
<feature type="compositionally biased region" description="Low complexity" evidence="1">
    <location>
        <begin position="225"/>
        <end position="249"/>
    </location>
</feature>
<organism evidence="3 4">
    <name type="scientific">Cercospora zeae-maydis SCOH1-5</name>
    <dbReference type="NCBI Taxonomy" id="717836"/>
    <lineage>
        <taxon>Eukaryota</taxon>
        <taxon>Fungi</taxon>
        <taxon>Dikarya</taxon>
        <taxon>Ascomycota</taxon>
        <taxon>Pezizomycotina</taxon>
        <taxon>Dothideomycetes</taxon>
        <taxon>Dothideomycetidae</taxon>
        <taxon>Mycosphaerellales</taxon>
        <taxon>Mycosphaerellaceae</taxon>
        <taxon>Cercospora</taxon>
    </lineage>
</organism>
<dbReference type="CDD" id="cd00201">
    <property type="entry name" value="WW"/>
    <property type="match status" value="1"/>
</dbReference>
<feature type="compositionally biased region" description="Basic and acidic residues" evidence="1">
    <location>
        <begin position="113"/>
        <end position="127"/>
    </location>
</feature>
<dbReference type="Proteomes" id="UP000799539">
    <property type="component" value="Unassembled WGS sequence"/>
</dbReference>
<dbReference type="InterPro" id="IPR001202">
    <property type="entry name" value="WW_dom"/>
</dbReference>
<feature type="compositionally biased region" description="Pro residues" evidence="1">
    <location>
        <begin position="48"/>
        <end position="64"/>
    </location>
</feature>
<proteinExistence type="predicted"/>
<feature type="compositionally biased region" description="Polar residues" evidence="1">
    <location>
        <begin position="189"/>
        <end position="198"/>
    </location>
</feature>
<accession>A0A6A6FIW1</accession>
<feature type="compositionally biased region" description="Gly residues" evidence="1">
    <location>
        <begin position="98"/>
        <end position="107"/>
    </location>
</feature>
<feature type="region of interest" description="Disordered" evidence="1">
    <location>
        <begin position="294"/>
        <end position="319"/>
    </location>
</feature>
<feature type="domain" description="WW" evidence="2">
    <location>
        <begin position="13"/>
        <end position="47"/>
    </location>
</feature>
<dbReference type="AlphaFoldDB" id="A0A6A6FIW1"/>
<feature type="compositionally biased region" description="Low complexity" evidence="1">
    <location>
        <begin position="199"/>
        <end position="211"/>
    </location>
</feature>
<dbReference type="SMART" id="SM00456">
    <property type="entry name" value="WW"/>
    <property type="match status" value="1"/>
</dbReference>
<protein>
    <recommendedName>
        <fullName evidence="2">WW domain-containing protein</fullName>
    </recommendedName>
</protein>
<gene>
    <name evidence="3" type="ORF">CERZMDRAFT_121038</name>
</gene>
<feature type="compositionally biased region" description="Low complexity" evidence="1">
    <location>
        <begin position="156"/>
        <end position="172"/>
    </location>
</feature>
<feature type="region of interest" description="Disordered" evidence="1">
    <location>
        <begin position="41"/>
        <end position="270"/>
    </location>
</feature>
<dbReference type="PROSITE" id="PS50020">
    <property type="entry name" value="WW_DOMAIN_2"/>
    <property type="match status" value="1"/>
</dbReference>
<evidence type="ECO:0000259" key="2">
    <source>
        <dbReference type="PROSITE" id="PS50020"/>
    </source>
</evidence>
<dbReference type="OrthoDB" id="2530521at2759"/>
<dbReference type="Pfam" id="PF00397">
    <property type="entry name" value="WW"/>
    <property type="match status" value="1"/>
</dbReference>
<dbReference type="PROSITE" id="PS01159">
    <property type="entry name" value="WW_DOMAIN_1"/>
    <property type="match status" value="1"/>
</dbReference>
<feature type="compositionally biased region" description="Low complexity" evidence="1">
    <location>
        <begin position="85"/>
        <end position="97"/>
    </location>
</feature>
<sequence length="319" mass="32664">MADFAPPPGPPPPKVPEGWKAIWNAQYNEWFYVNTYTKQSQWEKPSEPVYPPPFSGSAPPPATGPPAYDHSTGQNVGPEKGGHLGSNNPYNNGNPSLPGGGGGGGGATANMSEDERLARQLQEEENARSASGSGPNASRAGASDGYYQGAPQSQVGQPYGSPYGGASSSPVPDQDRGKKSGGLLGKITSKLSGGSKSHQQQPQYGSGYPQQGYGGGYPQQGYGGYPQQQQQYGGYPQQGYGGYPPQQQMMGGGGMYGPPPPRRGGGGMGMAGGAALGAGAGLLGGAMLMNSMDNHDEQDAYQDGFEDGADYGDDGGGGE</sequence>
<dbReference type="SUPFAM" id="SSF51045">
    <property type="entry name" value="WW domain"/>
    <property type="match status" value="1"/>
</dbReference>
<dbReference type="InterPro" id="IPR036020">
    <property type="entry name" value="WW_dom_sf"/>
</dbReference>
<evidence type="ECO:0000313" key="4">
    <source>
        <dbReference type="Proteomes" id="UP000799539"/>
    </source>
</evidence>
<dbReference type="Gene3D" id="2.20.70.10">
    <property type="match status" value="1"/>
</dbReference>
<reference evidence="3" key="1">
    <citation type="journal article" date="2020" name="Stud. Mycol.">
        <title>101 Dothideomycetes genomes: a test case for predicting lifestyles and emergence of pathogens.</title>
        <authorList>
            <person name="Haridas S."/>
            <person name="Albert R."/>
            <person name="Binder M."/>
            <person name="Bloem J."/>
            <person name="Labutti K."/>
            <person name="Salamov A."/>
            <person name="Andreopoulos B."/>
            <person name="Baker S."/>
            <person name="Barry K."/>
            <person name="Bills G."/>
            <person name="Bluhm B."/>
            <person name="Cannon C."/>
            <person name="Castanera R."/>
            <person name="Culley D."/>
            <person name="Daum C."/>
            <person name="Ezra D."/>
            <person name="Gonzalez J."/>
            <person name="Henrissat B."/>
            <person name="Kuo A."/>
            <person name="Liang C."/>
            <person name="Lipzen A."/>
            <person name="Lutzoni F."/>
            <person name="Magnuson J."/>
            <person name="Mondo S."/>
            <person name="Nolan M."/>
            <person name="Ohm R."/>
            <person name="Pangilinan J."/>
            <person name="Park H.-J."/>
            <person name="Ramirez L."/>
            <person name="Alfaro M."/>
            <person name="Sun H."/>
            <person name="Tritt A."/>
            <person name="Yoshinaga Y."/>
            <person name="Zwiers L.-H."/>
            <person name="Turgeon B."/>
            <person name="Goodwin S."/>
            <person name="Spatafora J."/>
            <person name="Crous P."/>
            <person name="Grigoriev I."/>
        </authorList>
    </citation>
    <scope>NUCLEOTIDE SEQUENCE</scope>
    <source>
        <strain evidence="3">SCOH1-5</strain>
    </source>
</reference>
<name>A0A6A6FIW1_9PEZI</name>
<keyword evidence="4" id="KW-1185">Reference proteome</keyword>
<dbReference type="EMBL" id="ML992671">
    <property type="protein sequence ID" value="KAF2213343.1"/>
    <property type="molecule type" value="Genomic_DNA"/>
</dbReference>
<feature type="compositionally biased region" description="Gly residues" evidence="1">
    <location>
        <begin position="212"/>
        <end position="224"/>
    </location>
</feature>